<accession>A0A239DEP8</accession>
<dbReference type="RefSeq" id="WP_089318378.1">
    <property type="nucleotide sequence ID" value="NZ_FZOQ01000004.1"/>
</dbReference>
<name>A0A239DEP8_9BACT</name>
<keyword evidence="1" id="KW-1133">Transmembrane helix</keyword>
<feature type="transmembrane region" description="Helical" evidence="1">
    <location>
        <begin position="172"/>
        <end position="196"/>
    </location>
</feature>
<feature type="transmembrane region" description="Helical" evidence="1">
    <location>
        <begin position="544"/>
        <end position="564"/>
    </location>
</feature>
<protein>
    <submittedName>
        <fullName evidence="2">ABC-type transport system involved in multi-copper enzyme maturation, permease component</fullName>
    </submittedName>
</protein>
<keyword evidence="1" id="KW-0472">Membrane</keyword>
<feature type="transmembrane region" description="Helical" evidence="1">
    <location>
        <begin position="95"/>
        <end position="122"/>
    </location>
</feature>
<dbReference type="SUPFAM" id="SSF55486">
    <property type="entry name" value="Metalloproteases ('zincins'), catalytic domain"/>
    <property type="match status" value="1"/>
</dbReference>
<feature type="transmembrane region" description="Helical" evidence="1">
    <location>
        <begin position="236"/>
        <end position="255"/>
    </location>
</feature>
<feature type="transmembrane region" description="Helical" evidence="1">
    <location>
        <begin position="493"/>
        <end position="511"/>
    </location>
</feature>
<dbReference type="Gene3D" id="1.10.390.10">
    <property type="entry name" value="Neutral Protease Domain 2"/>
    <property type="match status" value="1"/>
</dbReference>
<evidence type="ECO:0000313" key="2">
    <source>
        <dbReference type="EMBL" id="SNS30809.1"/>
    </source>
</evidence>
<dbReference type="AlphaFoldDB" id="A0A239DEP8"/>
<proteinExistence type="predicted"/>
<keyword evidence="1" id="KW-0812">Transmembrane</keyword>
<evidence type="ECO:0000313" key="3">
    <source>
        <dbReference type="Proteomes" id="UP000198432"/>
    </source>
</evidence>
<dbReference type="OrthoDB" id="100605at2"/>
<gene>
    <name evidence="2" type="ORF">SAMN06296052_104197</name>
</gene>
<evidence type="ECO:0000256" key="1">
    <source>
        <dbReference type="SAM" id="Phobius"/>
    </source>
</evidence>
<feature type="transmembrane region" description="Helical" evidence="1">
    <location>
        <begin position="465"/>
        <end position="486"/>
    </location>
</feature>
<feature type="transmembrane region" description="Helical" evidence="1">
    <location>
        <begin position="52"/>
        <end position="74"/>
    </location>
</feature>
<dbReference type="EMBL" id="FZOQ01000004">
    <property type="protein sequence ID" value="SNS30809.1"/>
    <property type="molecule type" value="Genomic_DNA"/>
</dbReference>
<feature type="transmembrane region" description="Helical" evidence="1">
    <location>
        <begin position="336"/>
        <end position="359"/>
    </location>
</feature>
<feature type="transmembrane region" description="Helical" evidence="1">
    <location>
        <begin position="21"/>
        <end position="40"/>
    </location>
</feature>
<reference evidence="3" key="1">
    <citation type="submission" date="2017-06" db="EMBL/GenBank/DDBJ databases">
        <authorList>
            <person name="Varghese N."/>
            <person name="Submissions S."/>
        </authorList>
    </citation>
    <scope>NUCLEOTIDE SEQUENCE [LARGE SCALE GENOMIC DNA]</scope>
    <source>
        <strain evidence="3">NKM1</strain>
    </source>
</reference>
<sequence length="1217" mass="136571">MKFWEIFRFEFRYQLRHVSTWLLFAVFLLFGFVVLRIVTLADNTYLNAPSTIAFFTVFGSAIWVMISGVVAGDAATRDRQTRMHPLTYTTPLSKLSYLGARFLAALALNASMLLMLYAGFLLSFYGPGAKTQYIGAFRLGSYLTNFCFLALPTVIAATAVQFSAAALSGRAIAGYIASIAIIIFSQFGGTTVRYMLGWKVLGSLMDLLGTSVVAEMEGWTPIDKNTRLIVLEGTWLWNRLVWFCISIGALTYTYFRFRLAHIISKSGLSGLFTRRSDAVRSASPSASAPCLTACNATSATEVPGIRGSFVPSTYVRQVLAVAGASFRSVAMSRGGLTLIAALAIGTGLFAAEYMEFYGVPLLARTQEVLRGLTPPLSSYQTQWIIIPLLTILYAGELVWREREAGLHELTDTTPVPEWVMFLGKFTGLALVVTTWVAFLLVAGIINQLVMDYYHFEIGVYLKALFGIQLTDYLLFALLVLVIHVLVNQKYLGHMVAFCVYGFILFSSRLGVEHNMLVYGSDTGWAYSDMAGFGPLIKPWLSFKLYWAAWAFLLGVVATLFWVRSKEGGFSTRFHLAQHRFPKHKVTLPIAMALVLVSVGFIFYNTNILNNYTSTADRMGMRAEYERRYGQYENIPQPALVSTKLQVEIYPDDHAAAIQGRYQLVNRSKAPIDSIHLSTIPHLGISGITFDRAASPVVLDDHLGYRIYTLKKRLAPGDSLQMSFSVQIKPRGFSNEGVDASIVANGSYIESDWMPVIGYNGDRRLREARDRERYGLAPRQARPSLDDMAARYDARHAEHMDFEAVIGTSKGQVAVAPGVLRRTWTKGGRRYFHYATDAPILNEYAFFSANYAVREAQWVPQPSRTKLIQVPERTAKPVTIQIFYHPAHDTNIERMVKSAQASLDYYTREFGAYPYSHFRVLERPGPGRGMHAAPMTIDYQEGYSLMNPKPAGLDLPYHIMAHEVAHQWWGFYLSPAAVEGSGLLVESLATYAAMQVVEETLGYEHLLLYLSQMREEYEVPRSRAAPPLLRANNRFMNYRKGPFALFALRHYIGKDKVNNALRGLLRDYTPSPPLPTTLDLYQELQTQTPDSLHYLLRDLFEQNTFWELETEQVTAKQTKAGSWEVTLDVQARKVVVDSAGTETLIPLDDWVEIGVYATTAEGEALEKTLYLQKHRLKSAKQRITVTVPYEPARAGIDPNHLLIDLNMTDNMEEVKVAR</sequence>
<dbReference type="Proteomes" id="UP000198432">
    <property type="component" value="Unassembled WGS sequence"/>
</dbReference>
<feature type="transmembrane region" description="Helical" evidence="1">
    <location>
        <begin position="142"/>
        <end position="160"/>
    </location>
</feature>
<dbReference type="InterPro" id="IPR027268">
    <property type="entry name" value="Peptidase_M4/M1_CTD_sf"/>
</dbReference>
<feature type="transmembrane region" description="Helical" evidence="1">
    <location>
        <begin position="585"/>
        <end position="603"/>
    </location>
</feature>
<feature type="transmembrane region" description="Helical" evidence="1">
    <location>
        <begin position="419"/>
        <end position="445"/>
    </location>
</feature>
<organism evidence="2 3">
    <name type="scientific">Pontibacter ummariensis</name>
    <dbReference type="NCBI Taxonomy" id="1610492"/>
    <lineage>
        <taxon>Bacteria</taxon>
        <taxon>Pseudomonadati</taxon>
        <taxon>Bacteroidota</taxon>
        <taxon>Cytophagia</taxon>
        <taxon>Cytophagales</taxon>
        <taxon>Hymenobacteraceae</taxon>
        <taxon>Pontibacter</taxon>
    </lineage>
</organism>
<feature type="transmembrane region" description="Helical" evidence="1">
    <location>
        <begin position="379"/>
        <end position="399"/>
    </location>
</feature>
<keyword evidence="3" id="KW-1185">Reference proteome</keyword>